<proteinExistence type="predicted"/>
<dbReference type="Proteomes" id="UP000626092">
    <property type="component" value="Unassembled WGS sequence"/>
</dbReference>
<name>A0A834FVK1_RHOSS</name>
<keyword evidence="3" id="KW-1185">Reference proteome</keyword>
<reference evidence="2" key="1">
    <citation type="submission" date="2019-11" db="EMBL/GenBank/DDBJ databases">
        <authorList>
            <person name="Liu Y."/>
            <person name="Hou J."/>
            <person name="Li T.-Q."/>
            <person name="Guan C.-H."/>
            <person name="Wu X."/>
            <person name="Wu H.-Z."/>
            <person name="Ling F."/>
            <person name="Zhang R."/>
            <person name="Shi X.-G."/>
            <person name="Ren J.-P."/>
            <person name="Chen E.-F."/>
            <person name="Sun J.-M."/>
        </authorList>
    </citation>
    <scope>NUCLEOTIDE SEQUENCE</scope>
    <source>
        <strain evidence="2">Adult_tree_wgs_1</strain>
        <tissue evidence="2">Leaves</tissue>
    </source>
</reference>
<dbReference type="OrthoDB" id="1902587at2759"/>
<evidence type="ECO:0000256" key="1">
    <source>
        <dbReference type="SAM" id="MobiDB-lite"/>
    </source>
</evidence>
<feature type="compositionally biased region" description="Acidic residues" evidence="1">
    <location>
        <begin position="67"/>
        <end position="95"/>
    </location>
</feature>
<dbReference type="AlphaFoldDB" id="A0A834FVK1"/>
<evidence type="ECO:0000313" key="3">
    <source>
        <dbReference type="Proteomes" id="UP000626092"/>
    </source>
</evidence>
<evidence type="ECO:0000313" key="2">
    <source>
        <dbReference type="EMBL" id="KAF7112538.1"/>
    </source>
</evidence>
<gene>
    <name evidence="2" type="ORF">RHSIM_RhsimUnG0219200</name>
</gene>
<dbReference type="EMBL" id="WJXA01000475">
    <property type="protein sequence ID" value="KAF7112538.1"/>
    <property type="molecule type" value="Genomic_DNA"/>
</dbReference>
<feature type="region of interest" description="Disordered" evidence="1">
    <location>
        <begin position="45"/>
        <end position="133"/>
    </location>
</feature>
<feature type="compositionally biased region" description="Basic and acidic residues" evidence="1">
    <location>
        <begin position="52"/>
        <end position="65"/>
    </location>
</feature>
<sequence>METDSVSSAGTLLNQTLLTCAGGALTAVLVSALVNNTAQDLFESQSNIPGVKGEDQTRYHSKPSDAEGNDANEDDDDEDGGYEEGEEDLSSEDVGDVGNNGNNSKSDPKKGPGEGKRLVGGGDGEAPEEIRVGIRDGGVAGWREAREGKEESSMDGFNKEMKTCIDKHDITGRPSEVANRASSLFIQHRLDKERPYGEGRPWQFDVDIVYKGHDNTYSFNWESHKVVMAPSSHKEPVKPPKTEGSSFLTIASSEAEFVIDFKESEQVYAMVVKSLVVEELDKAKIP</sequence>
<comment type="caution">
    <text evidence="2">The sequence shown here is derived from an EMBL/GenBank/DDBJ whole genome shotgun (WGS) entry which is preliminary data.</text>
</comment>
<accession>A0A834FVK1</accession>
<feature type="compositionally biased region" description="Basic and acidic residues" evidence="1">
    <location>
        <begin position="106"/>
        <end position="117"/>
    </location>
</feature>
<protein>
    <submittedName>
        <fullName evidence="2">Uncharacterized protein</fullName>
    </submittedName>
</protein>
<organism evidence="2 3">
    <name type="scientific">Rhododendron simsii</name>
    <name type="common">Sims's rhododendron</name>
    <dbReference type="NCBI Taxonomy" id="118357"/>
    <lineage>
        <taxon>Eukaryota</taxon>
        <taxon>Viridiplantae</taxon>
        <taxon>Streptophyta</taxon>
        <taxon>Embryophyta</taxon>
        <taxon>Tracheophyta</taxon>
        <taxon>Spermatophyta</taxon>
        <taxon>Magnoliopsida</taxon>
        <taxon>eudicotyledons</taxon>
        <taxon>Gunneridae</taxon>
        <taxon>Pentapetalae</taxon>
        <taxon>asterids</taxon>
        <taxon>Ericales</taxon>
        <taxon>Ericaceae</taxon>
        <taxon>Ericoideae</taxon>
        <taxon>Rhodoreae</taxon>
        <taxon>Rhododendron</taxon>
    </lineage>
</organism>